<dbReference type="SFLD" id="SFLDF00272">
    <property type="entry name" value="biotin_synthase"/>
    <property type="match status" value="1"/>
</dbReference>
<dbReference type="GO" id="GO:0051537">
    <property type="term" value="F:2 iron, 2 sulfur cluster binding"/>
    <property type="evidence" value="ECO:0007669"/>
    <property type="project" value="UniProtKB-KW"/>
</dbReference>
<keyword evidence="9 13" id="KW-0093">Biotin biosynthesis</keyword>
<feature type="binding site" evidence="13 14">
    <location>
        <position position="63"/>
    </location>
    <ligand>
        <name>[4Fe-4S] cluster</name>
        <dbReference type="ChEBI" id="CHEBI:49883"/>
        <note>4Fe-4S-S-AdoMet</note>
    </ligand>
</feature>
<gene>
    <name evidence="17" type="primary">bioB_2</name>
    <name evidence="13" type="synonym">bioB</name>
    <name evidence="16" type="synonym">bioB_1</name>
    <name evidence="16" type="ORF">MBHS_02760</name>
    <name evidence="17" type="ORF">MBHS_03585</name>
</gene>
<dbReference type="SFLD" id="SFLDG01060">
    <property type="entry name" value="BATS_domain_containing"/>
    <property type="match status" value="1"/>
</dbReference>
<dbReference type="SFLD" id="SFLDG01278">
    <property type="entry name" value="biotin_synthase_like"/>
    <property type="match status" value="1"/>
</dbReference>
<dbReference type="EMBL" id="FMSV02000511">
    <property type="protein sequence ID" value="SEH06894.1"/>
    <property type="molecule type" value="Genomic_DNA"/>
</dbReference>
<dbReference type="NCBIfam" id="TIGR00433">
    <property type="entry name" value="bioB"/>
    <property type="match status" value="1"/>
</dbReference>
<dbReference type="Gene3D" id="3.20.20.70">
    <property type="entry name" value="Aldolase class I"/>
    <property type="match status" value="1"/>
</dbReference>
<evidence type="ECO:0000313" key="16">
    <source>
        <dbReference type="EMBL" id="SEH06894.1"/>
    </source>
</evidence>
<dbReference type="OrthoDB" id="9786826at2"/>
<accession>A0A1H6FC83</accession>
<dbReference type="InterPro" id="IPR024177">
    <property type="entry name" value="Biotin_synthase"/>
</dbReference>
<evidence type="ECO:0000256" key="8">
    <source>
        <dbReference type="ARBA" id="ARBA00022723"/>
    </source>
</evidence>
<keyword evidence="5 13" id="KW-0808">Transferase</keyword>
<evidence type="ECO:0000256" key="11">
    <source>
        <dbReference type="ARBA" id="ARBA00023014"/>
    </source>
</evidence>
<evidence type="ECO:0000256" key="9">
    <source>
        <dbReference type="ARBA" id="ARBA00022756"/>
    </source>
</evidence>
<evidence type="ECO:0000256" key="10">
    <source>
        <dbReference type="ARBA" id="ARBA00023004"/>
    </source>
</evidence>
<dbReference type="InterPro" id="IPR013785">
    <property type="entry name" value="Aldolase_TIM"/>
</dbReference>
<comment type="cofactor">
    <cofactor evidence="13 14">
        <name>[4Fe-4S] cluster</name>
        <dbReference type="ChEBI" id="CHEBI:49883"/>
    </cofactor>
    <text evidence="13 14">Binds 1 [4Fe-4S] cluster. The cluster is coordinated with 3 cysteines and an exchangeable S-adenosyl-L-methionine.</text>
</comment>
<evidence type="ECO:0000259" key="15">
    <source>
        <dbReference type="PROSITE" id="PS51918"/>
    </source>
</evidence>
<proteinExistence type="inferred from homology"/>
<dbReference type="RefSeq" id="WP_103920612.1">
    <property type="nucleotide sequence ID" value="NZ_FMSV02000511.1"/>
</dbReference>
<evidence type="ECO:0000313" key="18">
    <source>
        <dbReference type="Proteomes" id="UP000236724"/>
    </source>
</evidence>
<dbReference type="InterPro" id="IPR006638">
    <property type="entry name" value="Elp3/MiaA/NifB-like_rSAM"/>
</dbReference>
<dbReference type="PANTHER" id="PTHR22976">
    <property type="entry name" value="BIOTIN SYNTHASE"/>
    <property type="match status" value="1"/>
</dbReference>
<dbReference type="SMART" id="SM00876">
    <property type="entry name" value="BATS"/>
    <property type="match status" value="1"/>
</dbReference>
<evidence type="ECO:0000256" key="4">
    <source>
        <dbReference type="ARBA" id="ARBA00022485"/>
    </source>
</evidence>
<feature type="binding site" evidence="13 14">
    <location>
        <position position="66"/>
    </location>
    <ligand>
        <name>[4Fe-4S] cluster</name>
        <dbReference type="ChEBI" id="CHEBI:49883"/>
        <note>4Fe-4S-S-AdoMet</note>
    </ligand>
</feature>
<dbReference type="CDD" id="cd01335">
    <property type="entry name" value="Radical_SAM"/>
    <property type="match status" value="1"/>
</dbReference>
<evidence type="ECO:0000256" key="6">
    <source>
        <dbReference type="ARBA" id="ARBA00022691"/>
    </source>
</evidence>
<comment type="catalytic activity">
    <reaction evidence="12 13">
        <text>(4R,5S)-dethiobiotin + (sulfur carrier)-SH + 2 reduced [2Fe-2S]-[ferredoxin] + 2 S-adenosyl-L-methionine = (sulfur carrier)-H + biotin + 2 5'-deoxyadenosine + 2 L-methionine + 2 oxidized [2Fe-2S]-[ferredoxin]</text>
        <dbReference type="Rhea" id="RHEA:22060"/>
        <dbReference type="Rhea" id="RHEA-COMP:10000"/>
        <dbReference type="Rhea" id="RHEA-COMP:10001"/>
        <dbReference type="Rhea" id="RHEA-COMP:14737"/>
        <dbReference type="Rhea" id="RHEA-COMP:14739"/>
        <dbReference type="ChEBI" id="CHEBI:17319"/>
        <dbReference type="ChEBI" id="CHEBI:29917"/>
        <dbReference type="ChEBI" id="CHEBI:33737"/>
        <dbReference type="ChEBI" id="CHEBI:33738"/>
        <dbReference type="ChEBI" id="CHEBI:57586"/>
        <dbReference type="ChEBI" id="CHEBI:57844"/>
        <dbReference type="ChEBI" id="CHEBI:59789"/>
        <dbReference type="ChEBI" id="CHEBI:64428"/>
        <dbReference type="ChEBI" id="CHEBI:149473"/>
        <dbReference type="EC" id="2.8.1.6"/>
    </reaction>
</comment>
<reference evidence="17 18" key="1">
    <citation type="submission" date="2016-10" db="EMBL/GenBank/DDBJ databases">
        <authorList>
            <person name="de Groot N.N."/>
        </authorList>
    </citation>
    <scope>NUCLEOTIDE SEQUENCE [LARGE SCALE GENOMIC DNA]</scope>
    <source>
        <strain evidence="17">MBHS1</strain>
    </source>
</reference>
<dbReference type="Pfam" id="PF06968">
    <property type="entry name" value="BATS"/>
    <property type="match status" value="1"/>
</dbReference>
<dbReference type="Pfam" id="PF04055">
    <property type="entry name" value="Radical_SAM"/>
    <property type="match status" value="1"/>
</dbReference>
<dbReference type="InterPro" id="IPR058240">
    <property type="entry name" value="rSAM_sf"/>
</dbReference>
<dbReference type="PIRSF" id="PIRSF001619">
    <property type="entry name" value="Biotin_synth"/>
    <property type="match status" value="1"/>
</dbReference>
<keyword evidence="7 13" id="KW-0001">2Fe-2S</keyword>
<comment type="function">
    <text evidence="13">Catalyzes the conversion of dethiobiotin (DTB) to biotin by the insertion of a sulfur atom into dethiobiotin via a radical-based mechanism.</text>
</comment>
<evidence type="ECO:0000256" key="2">
    <source>
        <dbReference type="ARBA" id="ARBA00010765"/>
    </source>
</evidence>
<feature type="binding site" evidence="13 14">
    <location>
        <position position="103"/>
    </location>
    <ligand>
        <name>[2Fe-2S] cluster</name>
        <dbReference type="ChEBI" id="CHEBI:190135"/>
    </ligand>
</feature>
<feature type="binding site" evidence="13 14">
    <location>
        <position position="194"/>
    </location>
    <ligand>
        <name>[2Fe-2S] cluster</name>
        <dbReference type="ChEBI" id="CHEBI:190135"/>
    </ligand>
</feature>
<comment type="cofactor">
    <cofactor evidence="13">
        <name>[2Fe-2S] cluster</name>
        <dbReference type="ChEBI" id="CHEBI:190135"/>
    </cofactor>
    <text evidence="13">Binds 1 [2Fe-2S] cluster. The cluster is coordinated with 3 cysteines and 1 arginine.</text>
</comment>
<dbReference type="InterPro" id="IPR002684">
    <property type="entry name" value="Biotin_synth/BioAB"/>
</dbReference>
<dbReference type="GO" id="GO:0005506">
    <property type="term" value="F:iron ion binding"/>
    <property type="evidence" value="ECO:0007669"/>
    <property type="project" value="UniProtKB-UniRule"/>
</dbReference>
<keyword evidence="10 13" id="KW-0408">Iron</keyword>
<evidence type="ECO:0000256" key="5">
    <source>
        <dbReference type="ARBA" id="ARBA00022679"/>
    </source>
</evidence>
<comment type="similarity">
    <text evidence="2 13">Belongs to the radical SAM superfamily. Biotin synthase family.</text>
</comment>
<dbReference type="EC" id="2.8.1.6" evidence="3 13"/>
<dbReference type="Proteomes" id="UP000236724">
    <property type="component" value="Unassembled WGS sequence"/>
</dbReference>
<keyword evidence="4 13" id="KW-0004">4Fe-4S</keyword>
<sequence length="319" mass="35088">MTHTQTPDIRHDWTTDQALVLFQLPFNELVYQAQTLHRKYFQPEQVQLSSLLNIKTGACPEDCSYCSQSARVSTGLQTEPLMPVAEIVTAAEKAKTAGASRFCMGAAWKRPNSRDFEKILDIVESVHKTGIETCMTLGMLSQDQAQALKVAGLDYYNHNLDTSEAYYPQVVTTRSYGERLDTLENVRQAGLKVCCGGILGMGETIDDRAALMVTLANLTEHPESVPINQLVKVDGTALEDAEELPPLDMVRAIAVARIMMPKSWVRLSAGRSAMSDELQSLCFLAGANSVFYGETLLTTANMDVSKDQQLIKDLGMTAV</sequence>
<dbReference type="AlphaFoldDB" id="A0A1H6FC83"/>
<dbReference type="HAMAP" id="MF_01694">
    <property type="entry name" value="BioB"/>
    <property type="match status" value="1"/>
</dbReference>
<keyword evidence="18" id="KW-1185">Reference proteome</keyword>
<dbReference type="UniPathway" id="UPA00078">
    <property type="reaction ID" value="UER00162"/>
</dbReference>
<dbReference type="InterPro" id="IPR007197">
    <property type="entry name" value="rSAM"/>
</dbReference>
<dbReference type="EMBL" id="FMSV02000539">
    <property type="protein sequence ID" value="SEH07700.1"/>
    <property type="molecule type" value="Genomic_DNA"/>
</dbReference>
<evidence type="ECO:0000256" key="7">
    <source>
        <dbReference type="ARBA" id="ARBA00022714"/>
    </source>
</evidence>
<comment type="cofactor">
    <cofactor evidence="14">
        <name>[2Fe-2S] cluster</name>
        <dbReference type="ChEBI" id="CHEBI:190135"/>
    </cofactor>
    <text evidence="14">Binds 1 [2Fe-2S] cluster. The cluster is coordinated with 3 cysteines and 1 arginine.</text>
</comment>
<evidence type="ECO:0000256" key="14">
    <source>
        <dbReference type="PIRSR" id="PIRSR001619-1"/>
    </source>
</evidence>
<name>A0A1H6FC83_9GAMM</name>
<evidence type="ECO:0000256" key="3">
    <source>
        <dbReference type="ARBA" id="ARBA00012236"/>
    </source>
</evidence>
<evidence type="ECO:0000313" key="17">
    <source>
        <dbReference type="EMBL" id="SEH07700.1"/>
    </source>
</evidence>
<dbReference type="InterPro" id="IPR010722">
    <property type="entry name" value="BATS_dom"/>
</dbReference>
<evidence type="ECO:0000256" key="1">
    <source>
        <dbReference type="ARBA" id="ARBA00004942"/>
    </source>
</evidence>
<organism evidence="17 18">
    <name type="scientific">Candidatus Venteria ishoeyi</name>
    <dbReference type="NCBI Taxonomy" id="1899563"/>
    <lineage>
        <taxon>Bacteria</taxon>
        <taxon>Pseudomonadati</taxon>
        <taxon>Pseudomonadota</taxon>
        <taxon>Gammaproteobacteria</taxon>
        <taxon>Thiotrichales</taxon>
        <taxon>Thiotrichaceae</taxon>
        <taxon>Venteria</taxon>
    </lineage>
</organism>
<feature type="binding site" evidence="13 14">
    <location>
        <position position="266"/>
    </location>
    <ligand>
        <name>[2Fe-2S] cluster</name>
        <dbReference type="ChEBI" id="CHEBI:190135"/>
    </ligand>
</feature>
<dbReference type="FunFam" id="3.20.20.70:FF:000011">
    <property type="entry name" value="Biotin synthase"/>
    <property type="match status" value="1"/>
</dbReference>
<comment type="subunit">
    <text evidence="13">Homodimer.</text>
</comment>
<feature type="binding site" evidence="13 14">
    <location>
        <position position="134"/>
    </location>
    <ligand>
        <name>[2Fe-2S] cluster</name>
        <dbReference type="ChEBI" id="CHEBI:190135"/>
    </ligand>
</feature>
<comment type="pathway">
    <text evidence="1 13">Cofactor biosynthesis; biotin biosynthesis; biotin from 7,8-diaminononanoate: step 2/2.</text>
</comment>
<feature type="binding site" evidence="13 14">
    <location>
        <position position="59"/>
    </location>
    <ligand>
        <name>[4Fe-4S] cluster</name>
        <dbReference type="ChEBI" id="CHEBI:49883"/>
        <note>4Fe-4S-S-AdoMet</note>
    </ligand>
</feature>
<dbReference type="GO" id="GO:0051539">
    <property type="term" value="F:4 iron, 4 sulfur cluster binding"/>
    <property type="evidence" value="ECO:0007669"/>
    <property type="project" value="UniProtKB-KW"/>
</dbReference>
<dbReference type="GO" id="GO:0004076">
    <property type="term" value="F:biotin synthase activity"/>
    <property type="evidence" value="ECO:0007669"/>
    <property type="project" value="UniProtKB-UniRule"/>
</dbReference>
<evidence type="ECO:0000256" key="12">
    <source>
        <dbReference type="ARBA" id="ARBA00051157"/>
    </source>
</evidence>
<evidence type="ECO:0000256" key="13">
    <source>
        <dbReference type="HAMAP-Rule" id="MF_01694"/>
    </source>
</evidence>
<keyword evidence="11 13" id="KW-0411">Iron-sulfur</keyword>
<dbReference type="PANTHER" id="PTHR22976:SF2">
    <property type="entry name" value="BIOTIN SYNTHASE, MITOCHONDRIAL"/>
    <property type="match status" value="1"/>
</dbReference>
<dbReference type="GO" id="GO:0009102">
    <property type="term" value="P:biotin biosynthetic process"/>
    <property type="evidence" value="ECO:0007669"/>
    <property type="project" value="UniProtKB-UniRule"/>
</dbReference>
<keyword evidence="8 13" id="KW-0479">Metal-binding</keyword>
<dbReference type="PROSITE" id="PS51918">
    <property type="entry name" value="RADICAL_SAM"/>
    <property type="match status" value="1"/>
</dbReference>
<dbReference type="SUPFAM" id="SSF102114">
    <property type="entry name" value="Radical SAM enzymes"/>
    <property type="match status" value="1"/>
</dbReference>
<protein>
    <recommendedName>
        <fullName evidence="3 13">Biotin synthase</fullName>
        <ecNumber evidence="3 13">2.8.1.6</ecNumber>
    </recommendedName>
</protein>
<feature type="domain" description="Radical SAM core" evidence="15">
    <location>
        <begin position="44"/>
        <end position="262"/>
    </location>
</feature>
<dbReference type="SFLD" id="SFLDS00029">
    <property type="entry name" value="Radical_SAM"/>
    <property type="match status" value="1"/>
</dbReference>
<dbReference type="SMART" id="SM00729">
    <property type="entry name" value="Elp3"/>
    <property type="match status" value="1"/>
</dbReference>
<keyword evidence="6 13" id="KW-0949">S-adenosyl-L-methionine</keyword>